<dbReference type="SUPFAM" id="SSF51206">
    <property type="entry name" value="cAMP-binding domain-like"/>
    <property type="match status" value="1"/>
</dbReference>
<dbReference type="Pfam" id="PF19307">
    <property type="entry name" value="SrpI-like"/>
    <property type="match status" value="1"/>
</dbReference>
<accession>A0A9X3IVG0</accession>
<evidence type="ECO:0000313" key="3">
    <source>
        <dbReference type="EMBL" id="MCY1005351.1"/>
    </source>
</evidence>
<dbReference type="Pfam" id="PF00027">
    <property type="entry name" value="cNMP_binding"/>
    <property type="match status" value="1"/>
</dbReference>
<dbReference type="RefSeq" id="WP_267767006.1">
    <property type="nucleotide sequence ID" value="NZ_JAPNKE010000002.1"/>
</dbReference>
<organism evidence="3 4">
    <name type="scientific">Nannocystis pusilla</name>
    <dbReference type="NCBI Taxonomy" id="889268"/>
    <lineage>
        <taxon>Bacteria</taxon>
        <taxon>Pseudomonadati</taxon>
        <taxon>Myxococcota</taxon>
        <taxon>Polyangia</taxon>
        <taxon>Nannocystales</taxon>
        <taxon>Nannocystaceae</taxon>
        <taxon>Nannocystis</taxon>
    </lineage>
</organism>
<feature type="region of interest" description="Disordered" evidence="1">
    <location>
        <begin position="1"/>
        <end position="41"/>
    </location>
</feature>
<proteinExistence type="predicted"/>
<comment type="caution">
    <text evidence="3">The sequence shown here is derived from an EMBL/GenBank/DDBJ whole genome shotgun (WGS) entry which is preliminary data.</text>
</comment>
<dbReference type="InterPro" id="IPR049817">
    <property type="entry name" value="Encap_f2b"/>
</dbReference>
<keyword evidence="4" id="KW-1185">Reference proteome</keyword>
<dbReference type="InterPro" id="IPR018490">
    <property type="entry name" value="cNMP-bd_dom_sf"/>
</dbReference>
<reference evidence="3" key="1">
    <citation type="submission" date="2022-11" db="EMBL/GenBank/DDBJ databases">
        <title>Minimal conservation of predation-associated metabolite biosynthetic gene clusters underscores biosynthetic potential of Myxococcota including descriptions for ten novel species: Archangium lansinium sp. nov., Myxococcus landrumus sp. nov., Nannocystis bai.</title>
        <authorList>
            <person name="Ahearne A."/>
            <person name="Stevens C."/>
            <person name="Phillips K."/>
        </authorList>
    </citation>
    <scope>NUCLEOTIDE SEQUENCE</scope>
    <source>
        <strain evidence="3">Na p29</strain>
    </source>
</reference>
<dbReference type="InterPro" id="IPR050397">
    <property type="entry name" value="Env_Response_Regulators"/>
</dbReference>
<dbReference type="InterPro" id="IPR014710">
    <property type="entry name" value="RmlC-like_jellyroll"/>
</dbReference>
<dbReference type="PROSITE" id="PS50042">
    <property type="entry name" value="CNMP_BINDING_3"/>
    <property type="match status" value="1"/>
</dbReference>
<feature type="compositionally biased region" description="Polar residues" evidence="1">
    <location>
        <begin position="27"/>
        <end position="40"/>
    </location>
</feature>
<evidence type="ECO:0000313" key="4">
    <source>
        <dbReference type="Proteomes" id="UP001150924"/>
    </source>
</evidence>
<dbReference type="InterPro" id="IPR045641">
    <property type="entry name" value="SrpI-like"/>
</dbReference>
<protein>
    <submittedName>
        <fullName evidence="3">Family 2B encapsulin nanocompartment shell protein</fullName>
    </submittedName>
</protein>
<dbReference type="GO" id="GO:0005829">
    <property type="term" value="C:cytosol"/>
    <property type="evidence" value="ECO:0007669"/>
    <property type="project" value="TreeGrafter"/>
</dbReference>
<dbReference type="GO" id="GO:0003700">
    <property type="term" value="F:DNA-binding transcription factor activity"/>
    <property type="evidence" value="ECO:0007669"/>
    <property type="project" value="TreeGrafter"/>
</dbReference>
<dbReference type="Gene3D" id="2.60.120.10">
    <property type="entry name" value="Jelly Rolls"/>
    <property type="match status" value="1"/>
</dbReference>
<dbReference type="PANTHER" id="PTHR24567">
    <property type="entry name" value="CRP FAMILY TRANSCRIPTIONAL REGULATORY PROTEIN"/>
    <property type="match status" value="1"/>
</dbReference>
<dbReference type="CDD" id="cd00038">
    <property type="entry name" value="CAP_ED"/>
    <property type="match status" value="1"/>
</dbReference>
<evidence type="ECO:0000259" key="2">
    <source>
        <dbReference type="PROSITE" id="PS50042"/>
    </source>
</evidence>
<feature type="domain" description="Cyclic nucleotide-binding" evidence="2">
    <location>
        <begin position="96"/>
        <end position="207"/>
    </location>
</feature>
<dbReference type="AlphaFoldDB" id="A0A9X3IVG0"/>
<name>A0A9X3IVG0_9BACT</name>
<evidence type="ECO:0000256" key="1">
    <source>
        <dbReference type="SAM" id="MobiDB-lite"/>
    </source>
</evidence>
<dbReference type="EMBL" id="JAPNKE010000002">
    <property type="protein sequence ID" value="MCY1005351.1"/>
    <property type="molecule type" value="Genomic_DNA"/>
</dbReference>
<sequence>MSIFEKSGRDGDGQQPMSLGTRAARQLATTTKTPPQNQGRTPRWLLRSLPWVDVTGGTFRVNRRMNVAVGDGRIESTNIGAKAQVIPAELGELPLLRGFADDEVLSHLASRFVQSEFKPGQLIAERGKPADHVYLLVHGKADKLGQGPYGEEARLEVLADGAHFGDQALVQDDDAWDYSVKAITPCIVLALPQAVFEELIGRSAALRAHVERYKELLKTPQDKHGQAAIRLTAGHHGEVTLPGTFVDYEASPREYELSLAQTILQLHSRVSDLFNDPMDQLEEQLRLTIDALRERQEHELVNNRDFGLLHNADYKQRISTRSGPPTPDDMDELLCRRRKTRFFLAHPRTIAAFRRECTRRRLDPPNVEYEGSIVAGWRGVPILPCDKIPISDTQTSSILAMRVGQEAQGVIGLYRSGLPDEREPGLSVRRMGTNERAVASYLVSTYYSAAVLIPDALGILENIEIGR</sequence>
<feature type="compositionally biased region" description="Basic and acidic residues" evidence="1">
    <location>
        <begin position="1"/>
        <end position="12"/>
    </location>
</feature>
<dbReference type="SMART" id="SM00100">
    <property type="entry name" value="cNMP"/>
    <property type="match status" value="1"/>
</dbReference>
<dbReference type="InterPro" id="IPR000595">
    <property type="entry name" value="cNMP-bd_dom"/>
</dbReference>
<gene>
    <name evidence="3" type="ORF">OV079_07150</name>
</gene>
<dbReference type="NCBIfam" id="NF041163">
    <property type="entry name" value="encap_f2b"/>
    <property type="match status" value="1"/>
</dbReference>
<dbReference type="PANTHER" id="PTHR24567:SF74">
    <property type="entry name" value="HTH-TYPE TRANSCRIPTIONAL REGULATOR ARCR"/>
    <property type="match status" value="1"/>
</dbReference>
<dbReference type="Proteomes" id="UP001150924">
    <property type="component" value="Unassembled WGS sequence"/>
</dbReference>